<feature type="transmembrane region" description="Helical" evidence="1">
    <location>
        <begin position="74"/>
        <end position="91"/>
    </location>
</feature>
<keyword evidence="1" id="KW-1133">Transmembrane helix</keyword>
<feature type="transmembrane region" description="Helical" evidence="1">
    <location>
        <begin position="143"/>
        <end position="163"/>
    </location>
</feature>
<comment type="caution">
    <text evidence="2">The sequence shown here is derived from an EMBL/GenBank/DDBJ whole genome shotgun (WGS) entry which is preliminary data.</text>
</comment>
<protein>
    <submittedName>
        <fullName evidence="2">Uncharacterized protein</fullName>
    </submittedName>
</protein>
<dbReference type="AlphaFoldDB" id="A0A7W7Y931"/>
<evidence type="ECO:0000256" key="1">
    <source>
        <dbReference type="SAM" id="Phobius"/>
    </source>
</evidence>
<dbReference type="Proteomes" id="UP000590740">
    <property type="component" value="Unassembled WGS sequence"/>
</dbReference>
<feature type="transmembrane region" description="Helical" evidence="1">
    <location>
        <begin position="184"/>
        <end position="202"/>
    </location>
</feature>
<dbReference type="RefSeq" id="WP_184338812.1">
    <property type="nucleotide sequence ID" value="NZ_JACHIG010000002.1"/>
</dbReference>
<keyword evidence="1" id="KW-0472">Membrane</keyword>
<evidence type="ECO:0000313" key="3">
    <source>
        <dbReference type="Proteomes" id="UP000590740"/>
    </source>
</evidence>
<keyword evidence="3" id="KW-1185">Reference proteome</keyword>
<name>A0A7W7Y931_9BACT</name>
<feature type="transmembrane region" description="Helical" evidence="1">
    <location>
        <begin position="38"/>
        <end position="62"/>
    </location>
</feature>
<dbReference type="EMBL" id="JACHIG010000002">
    <property type="protein sequence ID" value="MBB5031882.1"/>
    <property type="molecule type" value="Genomic_DNA"/>
</dbReference>
<feature type="transmembrane region" description="Helical" evidence="1">
    <location>
        <begin position="250"/>
        <end position="269"/>
    </location>
</feature>
<sequence length="270" mass="30847">MPTANIRRHLHETRNRPSGINNRKDVQRDRFLLLTKRWIGGAVLAPACLVTAVTLIMMLWRAVARMGFLRSEEFIFFAFGGVLWAVAYLAGVRPVTAYVFGHEFSHLMTARLFGGRIFDWKVSAEGGYVETDKSNTWITLAPYLIPFYTLVIMLLFGILGLALDMQQGHDLHLWKLTVHLKPLRLLYALVGFTWWFHATYTYKTVVAEQGDLKRNGEFFSMMLIFLINAFLLIALFLASSPSPGLGFLEVARCWWSVATGILGWVWHLVF</sequence>
<evidence type="ECO:0000313" key="2">
    <source>
        <dbReference type="EMBL" id="MBB5031882.1"/>
    </source>
</evidence>
<organism evidence="2 3">
    <name type="scientific">Prosthecobacter vanneervenii</name>
    <dbReference type="NCBI Taxonomy" id="48466"/>
    <lineage>
        <taxon>Bacteria</taxon>
        <taxon>Pseudomonadati</taxon>
        <taxon>Verrucomicrobiota</taxon>
        <taxon>Verrucomicrobiia</taxon>
        <taxon>Verrucomicrobiales</taxon>
        <taxon>Verrucomicrobiaceae</taxon>
        <taxon>Prosthecobacter</taxon>
    </lineage>
</organism>
<accession>A0A7W7Y931</accession>
<feature type="transmembrane region" description="Helical" evidence="1">
    <location>
        <begin position="218"/>
        <end position="238"/>
    </location>
</feature>
<reference evidence="2 3" key="1">
    <citation type="submission" date="2020-08" db="EMBL/GenBank/DDBJ databases">
        <title>Genomic Encyclopedia of Type Strains, Phase IV (KMG-IV): sequencing the most valuable type-strain genomes for metagenomic binning, comparative biology and taxonomic classification.</title>
        <authorList>
            <person name="Goeker M."/>
        </authorList>
    </citation>
    <scope>NUCLEOTIDE SEQUENCE [LARGE SCALE GENOMIC DNA]</scope>
    <source>
        <strain evidence="2 3">DSM 12252</strain>
    </source>
</reference>
<proteinExistence type="predicted"/>
<gene>
    <name evidence="2" type="ORF">HNQ65_001450</name>
</gene>
<keyword evidence="1" id="KW-0812">Transmembrane</keyword>